<evidence type="ECO:0000313" key="2">
    <source>
        <dbReference type="EMBL" id="QRH02505.1"/>
    </source>
</evidence>
<dbReference type="Gene3D" id="2.40.10.10">
    <property type="entry name" value="Trypsin-like serine proteases"/>
    <property type="match status" value="1"/>
</dbReference>
<evidence type="ECO:0000313" key="3">
    <source>
        <dbReference type="Proteomes" id="UP000596252"/>
    </source>
</evidence>
<dbReference type="SUPFAM" id="SSF50494">
    <property type="entry name" value="Trypsin-like serine proteases"/>
    <property type="match status" value="1"/>
</dbReference>
<accession>A0ABX7G5A4</accession>
<reference evidence="2 3" key="1">
    <citation type="journal article" date="2012" name="Antonie Van Leeuwenhoek">
        <title>Shewanella litorisediminis sp. nov., a gammaproteobacterium isolated from a tidal flat sediment.</title>
        <authorList>
            <person name="Lee M.H."/>
            <person name="Yoon J.H."/>
        </authorList>
    </citation>
    <scope>NUCLEOTIDE SEQUENCE [LARGE SCALE GENOMIC DNA]</scope>
    <source>
        <strain evidence="2 3">SMK1-12</strain>
    </source>
</reference>
<name>A0ABX7G5A4_9GAMM</name>
<dbReference type="InterPro" id="IPR009003">
    <property type="entry name" value="Peptidase_S1_PA"/>
</dbReference>
<dbReference type="RefSeq" id="WP_203326110.1">
    <property type="nucleotide sequence ID" value="NZ_CP069213.1"/>
</dbReference>
<organism evidence="2 3">
    <name type="scientific">Shewanella litorisediminis</name>
    <dbReference type="NCBI Taxonomy" id="1173586"/>
    <lineage>
        <taxon>Bacteria</taxon>
        <taxon>Pseudomonadati</taxon>
        <taxon>Pseudomonadota</taxon>
        <taxon>Gammaproteobacteria</taxon>
        <taxon>Alteromonadales</taxon>
        <taxon>Shewanellaceae</taxon>
        <taxon>Shewanella</taxon>
    </lineage>
</organism>
<feature type="signal peptide" evidence="1">
    <location>
        <begin position="1"/>
        <end position="23"/>
    </location>
</feature>
<protein>
    <recommendedName>
        <fullName evidence="4">Peptidase S1 domain-containing protein</fullName>
    </recommendedName>
</protein>
<evidence type="ECO:0008006" key="4">
    <source>
        <dbReference type="Google" id="ProtNLM"/>
    </source>
</evidence>
<keyword evidence="3" id="KW-1185">Reference proteome</keyword>
<dbReference type="Proteomes" id="UP000596252">
    <property type="component" value="Chromosome"/>
</dbReference>
<evidence type="ECO:0000256" key="1">
    <source>
        <dbReference type="SAM" id="SignalP"/>
    </source>
</evidence>
<gene>
    <name evidence="2" type="ORF">JQC75_03520</name>
</gene>
<proteinExistence type="predicted"/>
<sequence>MGNSQLKIIALAVLSVCSNVAKANDTVQPTEQAAENANVPVASDARFYEENGLTYSSDLTELKKVDRRKKKSKSSPAYLDAVGHIIVYHNDGQKNTCSGTLISTIPGQSSRTIQSAGHCFGDTETNKKSDIKKITWNVTTKSGQKISKTLRIEYLNLRADDAILSFEGKIPFSTIQPALVDAEVVLEVGDMLLYNNDANIVVAGHSANDYKGDRGLTLTYDDSIQLRNYHYRPDLFLIDSLETVVFSGASGGAVLVNTDLSEEGVQNPYGQMLYAGTILSLAGHHVLYRESNVSSTTGGKYMNFRSYEMIDIELVNRLNQ</sequence>
<dbReference type="EMBL" id="CP069213">
    <property type="protein sequence ID" value="QRH02505.1"/>
    <property type="molecule type" value="Genomic_DNA"/>
</dbReference>
<dbReference type="InterPro" id="IPR043504">
    <property type="entry name" value="Peptidase_S1_PA_chymotrypsin"/>
</dbReference>
<keyword evidence="1" id="KW-0732">Signal</keyword>
<feature type="chain" id="PRO_5046955949" description="Peptidase S1 domain-containing protein" evidence="1">
    <location>
        <begin position="24"/>
        <end position="320"/>
    </location>
</feature>